<dbReference type="Proteomes" id="UP000638981">
    <property type="component" value="Unassembled WGS sequence"/>
</dbReference>
<keyword evidence="2" id="KW-1185">Reference proteome</keyword>
<gene>
    <name evidence="1" type="ORF">GCM10007315_34200</name>
</gene>
<dbReference type="AlphaFoldDB" id="A0A918TYE3"/>
<reference evidence="1" key="1">
    <citation type="journal article" date="2014" name="Int. J. Syst. Evol. Microbiol.">
        <title>Complete genome sequence of Corynebacterium casei LMG S-19264T (=DSM 44701T), isolated from a smear-ripened cheese.</title>
        <authorList>
            <consortium name="US DOE Joint Genome Institute (JGI-PGF)"/>
            <person name="Walter F."/>
            <person name="Albersmeier A."/>
            <person name="Kalinowski J."/>
            <person name="Ruckert C."/>
        </authorList>
    </citation>
    <scope>NUCLEOTIDE SEQUENCE</scope>
    <source>
        <strain evidence="1">KCTC 23310</strain>
    </source>
</reference>
<dbReference type="Pfam" id="PF06347">
    <property type="entry name" value="SH3_4"/>
    <property type="match status" value="2"/>
</dbReference>
<evidence type="ECO:0000313" key="2">
    <source>
        <dbReference type="Proteomes" id="UP000638981"/>
    </source>
</evidence>
<proteinExistence type="predicted"/>
<reference evidence="1" key="2">
    <citation type="submission" date="2020-09" db="EMBL/GenBank/DDBJ databases">
        <authorList>
            <person name="Sun Q."/>
            <person name="Kim S."/>
        </authorList>
    </citation>
    <scope>NUCLEOTIDE SEQUENCE</scope>
    <source>
        <strain evidence="1">KCTC 23310</strain>
    </source>
</reference>
<evidence type="ECO:0000313" key="1">
    <source>
        <dbReference type="EMBL" id="GHC66558.1"/>
    </source>
</evidence>
<organism evidence="1 2">
    <name type="scientific">Neogemmobacter tilapiae</name>
    <dbReference type="NCBI Taxonomy" id="875041"/>
    <lineage>
        <taxon>Bacteria</taxon>
        <taxon>Pseudomonadati</taxon>
        <taxon>Pseudomonadota</taxon>
        <taxon>Alphaproteobacteria</taxon>
        <taxon>Rhodobacterales</taxon>
        <taxon>Paracoccaceae</taxon>
        <taxon>Neogemmobacter</taxon>
    </lineage>
</organism>
<dbReference type="EMBL" id="BMYJ01000014">
    <property type="protein sequence ID" value="GHC66558.1"/>
    <property type="molecule type" value="Genomic_DNA"/>
</dbReference>
<dbReference type="InterPro" id="IPR010466">
    <property type="entry name" value="DUF1058"/>
</dbReference>
<accession>A0A918TYE3</accession>
<dbReference type="Gene3D" id="2.30.30.40">
    <property type="entry name" value="SH3 Domains"/>
    <property type="match status" value="1"/>
</dbReference>
<comment type="caution">
    <text evidence="1">The sequence shown here is derived from an EMBL/GenBank/DDBJ whole genome shotgun (WGS) entry which is preliminary data.</text>
</comment>
<protein>
    <recommendedName>
        <fullName evidence="3">Aspartyl-trna synthetase</fullName>
    </recommendedName>
</protein>
<sequence length="210" mass="22788">MKQFILGIAVLLVTIGGIRMAGAQDVQPRPRPERPVEAAAEAVAAAVETAAVTPAPAAAQPVLPARDPSKGAVTNLPIPRYVSLKTNEGNARRGPSLTHRIDWVFTHAGMPLRITAEYEHWRRIEDLDGAGGWIHYSLLSGVRTVMVVEDMVELRAKADRESEAVAQAERGVIGKVIECNVDWCRIAAGGEKGWLRKTSLWGVDAEEIIE</sequence>
<name>A0A918TYE3_9RHOB</name>
<evidence type="ECO:0008006" key="3">
    <source>
        <dbReference type="Google" id="ProtNLM"/>
    </source>
</evidence>